<dbReference type="AlphaFoldDB" id="A0A4Y7RTW2"/>
<evidence type="ECO:0000313" key="2">
    <source>
        <dbReference type="Proteomes" id="UP000297597"/>
    </source>
</evidence>
<name>A0A4Y7RTW2_9FIRM</name>
<comment type="caution">
    <text evidence="1">The sequence shown here is derived from an EMBL/GenBank/DDBJ whole genome shotgun (WGS) entry which is preliminary data.</text>
</comment>
<dbReference type="RefSeq" id="WP_134212906.1">
    <property type="nucleotide sequence ID" value="NZ_QFFZ01000007.1"/>
</dbReference>
<organism evidence="1 2">
    <name type="scientific">Pelotomaculum propionicicum</name>
    <dbReference type="NCBI Taxonomy" id="258475"/>
    <lineage>
        <taxon>Bacteria</taxon>
        <taxon>Bacillati</taxon>
        <taxon>Bacillota</taxon>
        <taxon>Clostridia</taxon>
        <taxon>Eubacteriales</taxon>
        <taxon>Desulfotomaculaceae</taxon>
        <taxon>Pelotomaculum</taxon>
    </lineage>
</organism>
<dbReference type="Proteomes" id="UP000297597">
    <property type="component" value="Unassembled WGS sequence"/>
</dbReference>
<proteinExistence type="predicted"/>
<evidence type="ECO:0000313" key="1">
    <source>
        <dbReference type="EMBL" id="TEB12415.1"/>
    </source>
</evidence>
<sequence length="120" mass="13916">MKIETDCFGMDPKEIEAARRALTENEQVAKSSLEKYLSQIKEWEYCYCANCKTIRFSSDLEATEEGVRCSKCKGYNLEAPGWVRCPHHKDSIVKCPRSGKGIVKSKYQYECHDHCYFRTT</sequence>
<dbReference type="EMBL" id="QFFZ01000007">
    <property type="protein sequence ID" value="TEB12415.1"/>
    <property type="molecule type" value="Genomic_DNA"/>
</dbReference>
<reference evidence="1 2" key="1">
    <citation type="journal article" date="2018" name="Environ. Microbiol.">
        <title>Novel energy conservation strategies and behaviour of Pelotomaculum schinkii driving syntrophic propionate catabolism.</title>
        <authorList>
            <person name="Hidalgo-Ahumada C.A.P."/>
            <person name="Nobu M.K."/>
            <person name="Narihiro T."/>
            <person name="Tamaki H."/>
            <person name="Liu W.T."/>
            <person name="Kamagata Y."/>
            <person name="Stams A.J.M."/>
            <person name="Imachi H."/>
            <person name="Sousa D.Z."/>
        </authorList>
    </citation>
    <scope>NUCLEOTIDE SEQUENCE [LARGE SCALE GENOMIC DNA]</scope>
    <source>
        <strain evidence="1 2">MGP</strain>
    </source>
</reference>
<keyword evidence="2" id="KW-1185">Reference proteome</keyword>
<accession>A0A4Y7RTW2</accession>
<protein>
    <submittedName>
        <fullName evidence="1">Uncharacterized protein</fullName>
    </submittedName>
</protein>
<gene>
    <name evidence="1" type="ORF">Pmgp_01032</name>
</gene>